<accession>A0A432Z0D3</accession>
<dbReference type="RefSeq" id="WP_126781488.1">
    <property type="nucleotide sequence ID" value="NZ_PIQC01000004.1"/>
</dbReference>
<dbReference type="OrthoDB" id="6190309at2"/>
<evidence type="ECO:0000313" key="2">
    <source>
        <dbReference type="Proteomes" id="UP000288058"/>
    </source>
</evidence>
<proteinExistence type="predicted"/>
<evidence type="ECO:0000313" key="1">
    <source>
        <dbReference type="EMBL" id="RUO69607.1"/>
    </source>
</evidence>
<dbReference type="AlphaFoldDB" id="A0A432Z0D3"/>
<reference evidence="2" key="1">
    <citation type="journal article" date="2018" name="Front. Microbiol.">
        <title>Genome-Based Analysis Reveals the Taxonomy and Diversity of the Family Idiomarinaceae.</title>
        <authorList>
            <person name="Liu Y."/>
            <person name="Lai Q."/>
            <person name="Shao Z."/>
        </authorList>
    </citation>
    <scope>NUCLEOTIDE SEQUENCE [LARGE SCALE GENOMIC DNA]</scope>
    <source>
        <strain evidence="2">R22</strain>
    </source>
</reference>
<dbReference type="EMBL" id="PIQC01000004">
    <property type="protein sequence ID" value="RUO69607.1"/>
    <property type="molecule type" value="Genomic_DNA"/>
</dbReference>
<name>A0A432Z0D3_9GAMM</name>
<sequence>MNTTTHETVQPLLADAAIYRRFIGRYYLSALKAVSPERDNEVFELTLSDSSGDLTVIARHDQVADEVILEHSMVHVEVAALPTRVGIVRVCKNLTCAAASKRLGNSLSALPLSQCPQPDVFKAFLVLYARIQSPLMRRFIDDVLLQPKIGISFLQCPASLRSHHAYVGGLIEHAVEVAWNVSGVHALTDIERDVAVVAALLHAVGKTRTLTAGSTKTALGTLVEPELLTLEVCADALHNLEYHSPSLANQLRYIWTSGIFREHTCGQNEALLYDVLARSVKSSKVSQQSMAFLAEAEIDTPAFV</sequence>
<comment type="caution">
    <text evidence="1">The sequence shown here is derived from an EMBL/GenBank/DDBJ whole genome shotgun (WGS) entry which is preliminary data.</text>
</comment>
<evidence type="ECO:0008006" key="3">
    <source>
        <dbReference type="Google" id="ProtNLM"/>
    </source>
</evidence>
<dbReference type="Proteomes" id="UP000288058">
    <property type="component" value="Unassembled WGS sequence"/>
</dbReference>
<protein>
    <recommendedName>
        <fullName evidence="3">HD domain-containing protein</fullName>
    </recommendedName>
</protein>
<keyword evidence="2" id="KW-1185">Reference proteome</keyword>
<gene>
    <name evidence="1" type="ORF">CWI78_06695</name>
</gene>
<organism evidence="1 2">
    <name type="scientific">Idiomarina ramblicola</name>
    <dbReference type="NCBI Taxonomy" id="263724"/>
    <lineage>
        <taxon>Bacteria</taxon>
        <taxon>Pseudomonadati</taxon>
        <taxon>Pseudomonadota</taxon>
        <taxon>Gammaproteobacteria</taxon>
        <taxon>Alteromonadales</taxon>
        <taxon>Idiomarinaceae</taxon>
        <taxon>Idiomarina</taxon>
    </lineage>
</organism>